<dbReference type="GO" id="GO:0030436">
    <property type="term" value="P:asexual sporulation"/>
    <property type="evidence" value="ECO:0007669"/>
    <property type="project" value="InterPro"/>
</dbReference>
<feature type="compositionally biased region" description="Polar residues" evidence="2">
    <location>
        <begin position="26"/>
        <end position="42"/>
    </location>
</feature>
<feature type="compositionally biased region" description="Basic and acidic residues" evidence="2">
    <location>
        <begin position="1"/>
        <end position="25"/>
    </location>
</feature>
<dbReference type="Pfam" id="PF08176">
    <property type="entry name" value="SspK"/>
    <property type="match status" value="1"/>
</dbReference>
<evidence type="ECO:0000256" key="2">
    <source>
        <dbReference type="SAM" id="MobiDB-lite"/>
    </source>
</evidence>
<dbReference type="RefSeq" id="WP_088002353.1">
    <property type="nucleotide sequence ID" value="NZ_BMHB01000003.1"/>
</dbReference>
<gene>
    <name evidence="3" type="primary">sspK</name>
    <name evidence="3" type="ORF">GCM10007380_36520</name>
</gene>
<accession>A0A8J3ANL6</accession>
<dbReference type="Proteomes" id="UP000626244">
    <property type="component" value="Unassembled WGS sequence"/>
</dbReference>
<evidence type="ECO:0000313" key="3">
    <source>
        <dbReference type="EMBL" id="GGI17153.1"/>
    </source>
</evidence>
<keyword evidence="4" id="KW-1185">Reference proteome</keyword>
<dbReference type="GO" id="GO:0042601">
    <property type="term" value="C:endospore-forming forespore"/>
    <property type="evidence" value="ECO:0007669"/>
    <property type="project" value="InterPro"/>
</dbReference>
<sequence length="50" mass="5740">MTTKSERFSKQKHDMKIDGGIDYKSKNASIRPNGTINTNPQERMVKSNQE</sequence>
<dbReference type="AlphaFoldDB" id="A0A8J3ANL6"/>
<evidence type="ECO:0000256" key="1">
    <source>
        <dbReference type="ARBA" id="ARBA00022969"/>
    </source>
</evidence>
<organism evidence="3 4">
    <name type="scientific">Gottfriedia solisilvae</name>
    <dbReference type="NCBI Taxonomy" id="1516104"/>
    <lineage>
        <taxon>Bacteria</taxon>
        <taxon>Bacillati</taxon>
        <taxon>Bacillota</taxon>
        <taxon>Bacilli</taxon>
        <taxon>Bacillales</taxon>
        <taxon>Bacillaceae</taxon>
        <taxon>Gottfriedia</taxon>
    </lineage>
</organism>
<comment type="caution">
    <text evidence="3">The sequence shown here is derived from an EMBL/GenBank/DDBJ whole genome shotgun (WGS) entry which is preliminary data.</text>
</comment>
<reference evidence="4" key="1">
    <citation type="journal article" date="2019" name="Int. J. Syst. Evol. Microbiol.">
        <title>The Global Catalogue of Microorganisms (GCM) 10K type strain sequencing project: providing services to taxonomists for standard genome sequencing and annotation.</title>
        <authorList>
            <consortium name="The Broad Institute Genomics Platform"/>
            <consortium name="The Broad Institute Genome Sequencing Center for Infectious Disease"/>
            <person name="Wu L."/>
            <person name="Ma J."/>
        </authorList>
    </citation>
    <scope>NUCLEOTIDE SEQUENCE [LARGE SCALE GENOMIC DNA]</scope>
    <source>
        <strain evidence="4">CGMCC 1.14993</strain>
    </source>
</reference>
<dbReference type="EMBL" id="BMHB01000003">
    <property type="protein sequence ID" value="GGI17153.1"/>
    <property type="molecule type" value="Genomic_DNA"/>
</dbReference>
<dbReference type="InterPro" id="IPR012611">
    <property type="entry name" value="SASP_SspK"/>
</dbReference>
<proteinExistence type="predicted"/>
<feature type="region of interest" description="Disordered" evidence="2">
    <location>
        <begin position="1"/>
        <end position="50"/>
    </location>
</feature>
<keyword evidence="1" id="KW-0749">Sporulation</keyword>
<dbReference type="OrthoDB" id="2382188at2"/>
<protein>
    <submittedName>
        <fullName evidence="3">Small, acid-soluble spore protein K</fullName>
    </submittedName>
</protein>
<evidence type="ECO:0000313" key="4">
    <source>
        <dbReference type="Proteomes" id="UP000626244"/>
    </source>
</evidence>
<dbReference type="GO" id="GO:0030435">
    <property type="term" value="P:sporulation resulting in formation of a cellular spore"/>
    <property type="evidence" value="ECO:0007669"/>
    <property type="project" value="UniProtKB-KW"/>
</dbReference>
<name>A0A8J3ANL6_9BACI</name>